<sequence length="222" mass="23414">MHDHIAFVHTSPVHVRTFDGLMAELAPELRVRHVVAKELLALAMKVGTNDPGLAEHIQRRMREAAATGARVVVCTCSTIGGVVEQSPTDGRYVAARIDRAMADRAVTAGSRVLVVAALESTLAPTYELLMDSARTLGQELRVDCLLVPDAWAHFVAGETQAYVDCVVAAVAAAVPPPGVVVLAQASMAPATPLLEVIGINAVSSPRLGVQRAIAQFQAQAAR</sequence>
<dbReference type="RefSeq" id="WP_307687855.1">
    <property type="nucleotide sequence ID" value="NZ_JAUSRO010000001.1"/>
</dbReference>
<keyword evidence="2" id="KW-1185">Reference proteome</keyword>
<protein>
    <submittedName>
        <fullName evidence="1">ABC-type amino acid transport substrate-binding protein</fullName>
    </submittedName>
</protein>
<accession>A0ABT9S101</accession>
<comment type="caution">
    <text evidence="1">The sequence shown here is derived from an EMBL/GenBank/DDBJ whole genome shotgun (WGS) entry which is preliminary data.</text>
</comment>
<evidence type="ECO:0000313" key="2">
    <source>
        <dbReference type="Proteomes" id="UP001226867"/>
    </source>
</evidence>
<organism evidence="1 2">
    <name type="scientific">Variovorax ginsengisoli</name>
    <dbReference type="NCBI Taxonomy" id="363844"/>
    <lineage>
        <taxon>Bacteria</taxon>
        <taxon>Pseudomonadati</taxon>
        <taxon>Pseudomonadota</taxon>
        <taxon>Betaproteobacteria</taxon>
        <taxon>Burkholderiales</taxon>
        <taxon>Comamonadaceae</taxon>
        <taxon>Variovorax</taxon>
    </lineage>
</organism>
<dbReference type="Proteomes" id="UP001226867">
    <property type="component" value="Unassembled WGS sequence"/>
</dbReference>
<evidence type="ECO:0000313" key="1">
    <source>
        <dbReference type="EMBL" id="MDP9898034.1"/>
    </source>
</evidence>
<reference evidence="1 2" key="1">
    <citation type="submission" date="2023-07" db="EMBL/GenBank/DDBJ databases">
        <title>Sorghum-associated microbial communities from plants grown in Nebraska, USA.</title>
        <authorList>
            <person name="Schachtman D."/>
        </authorList>
    </citation>
    <scope>NUCLEOTIDE SEQUENCE [LARGE SCALE GENOMIC DNA]</scope>
    <source>
        <strain evidence="1 2">DS1607</strain>
    </source>
</reference>
<name>A0ABT9S101_9BURK</name>
<gene>
    <name evidence="1" type="ORF">J2W36_000267</name>
</gene>
<dbReference type="EMBL" id="JAUSRO010000001">
    <property type="protein sequence ID" value="MDP9898034.1"/>
    <property type="molecule type" value="Genomic_DNA"/>
</dbReference>
<proteinExistence type="predicted"/>